<gene>
    <name evidence="3" type="ordered locus">GDI1025</name>
</gene>
<dbReference type="NCBIfam" id="TIGR02606">
    <property type="entry name" value="antidote_CC2985"/>
    <property type="match status" value="1"/>
</dbReference>
<dbReference type="Gene3D" id="6.10.10.120">
    <property type="entry name" value="Antitoxin ParD1-like"/>
    <property type="match status" value="1"/>
</dbReference>
<evidence type="ECO:0000313" key="3">
    <source>
        <dbReference type="EMBL" id="CAP54968.1"/>
    </source>
</evidence>
<dbReference type="EMBL" id="AM889285">
    <property type="protein sequence ID" value="CAP54968.1"/>
    <property type="molecule type" value="Genomic_DNA"/>
</dbReference>
<keyword evidence="2" id="KW-1277">Toxin-antitoxin system</keyword>
<dbReference type="PANTHER" id="PTHR36582:SF2">
    <property type="entry name" value="ANTITOXIN PARD"/>
    <property type="match status" value="1"/>
</dbReference>
<dbReference type="SUPFAM" id="SSF47598">
    <property type="entry name" value="Ribbon-helix-helix"/>
    <property type="match status" value="1"/>
</dbReference>
<dbReference type="PANTHER" id="PTHR36582">
    <property type="entry name" value="ANTITOXIN PARD"/>
    <property type="match status" value="1"/>
</dbReference>
<comment type="similarity">
    <text evidence="1">Belongs to the ParD antitoxin family.</text>
</comment>
<dbReference type="GO" id="GO:0006355">
    <property type="term" value="P:regulation of DNA-templated transcription"/>
    <property type="evidence" value="ECO:0007669"/>
    <property type="project" value="InterPro"/>
</dbReference>
<evidence type="ECO:0000256" key="1">
    <source>
        <dbReference type="ARBA" id="ARBA00008580"/>
    </source>
</evidence>
<dbReference type="InterPro" id="IPR038296">
    <property type="entry name" value="ParD_sf"/>
</dbReference>
<evidence type="ECO:0000313" key="4">
    <source>
        <dbReference type="Proteomes" id="UP000001176"/>
    </source>
</evidence>
<sequence length="90" mass="10096">MRTQGDMTMASMNVSVPDPMRDWVQRRIDSGQYASVSDYVRDLIRRDQTQAEERQALVEVLVQGEQSGVSKRTIPDILAAMKTAHDATDA</sequence>
<accession>A9HCP0</accession>
<dbReference type="InterPro" id="IPR022789">
    <property type="entry name" value="ParD"/>
</dbReference>
<dbReference type="CDD" id="cd22231">
    <property type="entry name" value="RHH_NikR_HicB-like"/>
    <property type="match status" value="1"/>
</dbReference>
<reference evidence="3 4" key="1">
    <citation type="journal article" date="2009" name="BMC Genomics">
        <title>Complete genome sequence of the sugarcane nitrogen-fixing endophyte Gluconacetobacter diazotrophicus Pal5.</title>
        <authorList>
            <person name="Bertalan M."/>
            <person name="Albano R."/>
            <person name="Padua V."/>
            <person name="Rouws L."/>
            <person name="Rojas C."/>
            <person name="Hemerly A."/>
            <person name="Teixeira K."/>
            <person name="Schwab S."/>
            <person name="Araujo J."/>
            <person name="Oliveira A."/>
            <person name="Franca L."/>
            <person name="Magalhaes V."/>
            <person name="Alqueres S."/>
            <person name="Cardoso A."/>
            <person name="Almeida W."/>
            <person name="Loureiro M.M."/>
            <person name="Nogueira E."/>
            <person name="Cidade D."/>
            <person name="Oliveira D."/>
            <person name="Simao T."/>
            <person name="Macedo J."/>
            <person name="Valadao A."/>
            <person name="Dreschsel M."/>
            <person name="Freitas F."/>
            <person name="Vidal M."/>
            <person name="Guedes H."/>
            <person name="Rodrigues E."/>
            <person name="Meneses C."/>
            <person name="Brioso P."/>
            <person name="Pozzer L."/>
            <person name="Figueiredo D."/>
            <person name="Montano H."/>
            <person name="Junior J."/>
            <person name="Filho G."/>
            <person name="Flores V."/>
            <person name="Ferreira B."/>
            <person name="Branco A."/>
            <person name="Gonzalez P."/>
            <person name="Guillobel H."/>
            <person name="Lemos M."/>
            <person name="Seibel L."/>
            <person name="Macedo J."/>
            <person name="Alves-Ferreira M."/>
            <person name="Sachetto-Martins G."/>
            <person name="Coelho A."/>
            <person name="Santos E."/>
            <person name="Amaral G."/>
            <person name="Neves A."/>
            <person name="Pacheco A.B."/>
            <person name="Carvalho D."/>
            <person name="Lery L."/>
            <person name="Bisch P."/>
            <person name="Rossle S.C."/>
            <person name="Urmenyi T."/>
            <person name="Kruger W.V."/>
            <person name="Martins O."/>
            <person name="Baldani J.I."/>
            <person name="Ferreira P.C."/>
        </authorList>
    </citation>
    <scope>NUCLEOTIDE SEQUENCE [LARGE SCALE GENOMIC DNA]</scope>
    <source>
        <strain evidence="4">ATCC 49037 / DSM 5601 / CCUG 37298 / CIP 103539 / LMG 7603 / PAl5</strain>
    </source>
</reference>
<dbReference type="KEGG" id="gdi:GDI1025"/>
<protein>
    <recommendedName>
        <fullName evidence="5">Addiction module antidote protein, CopG/Arc/MetJ family</fullName>
    </recommendedName>
</protein>
<dbReference type="AlphaFoldDB" id="A9HCP0"/>
<name>A9HCP0_GLUDA</name>
<dbReference type="Pfam" id="PF03693">
    <property type="entry name" value="ParD_antitoxin"/>
    <property type="match status" value="1"/>
</dbReference>
<evidence type="ECO:0000256" key="2">
    <source>
        <dbReference type="ARBA" id="ARBA00022649"/>
    </source>
</evidence>
<keyword evidence="4" id="KW-1185">Reference proteome</keyword>
<proteinExistence type="inferred from homology"/>
<dbReference type="Proteomes" id="UP000001176">
    <property type="component" value="Chromosome"/>
</dbReference>
<organism evidence="3 4">
    <name type="scientific">Gluconacetobacter diazotrophicus (strain ATCC 49037 / DSM 5601 / CCUG 37298 / CIP 103539 / LMG 7603 / PAl5)</name>
    <dbReference type="NCBI Taxonomy" id="272568"/>
    <lineage>
        <taxon>Bacteria</taxon>
        <taxon>Pseudomonadati</taxon>
        <taxon>Pseudomonadota</taxon>
        <taxon>Alphaproteobacteria</taxon>
        <taxon>Acetobacterales</taxon>
        <taxon>Acetobacteraceae</taxon>
        <taxon>Gluconacetobacter</taxon>
    </lineage>
</organism>
<evidence type="ECO:0008006" key="5">
    <source>
        <dbReference type="Google" id="ProtNLM"/>
    </source>
</evidence>
<dbReference type="InterPro" id="IPR010985">
    <property type="entry name" value="Ribbon_hlx_hlx"/>
</dbReference>